<dbReference type="GO" id="GO:0005886">
    <property type="term" value="C:plasma membrane"/>
    <property type="evidence" value="ECO:0007669"/>
    <property type="project" value="UniProtKB-SubCell"/>
</dbReference>
<dbReference type="AlphaFoldDB" id="I0IFH9"/>
<keyword evidence="7" id="KW-1185">Reference proteome</keyword>
<sequence>MAAVVALPLRNEAELIGPMLAALEASIGRTDLACGLVAVANDTADESPGVIRGWAERTGHAAAVCEVRLDPEVRGAPHARRLAMDLAARLAPDALLLTTDADCRVGADWISGNATWLADGAVLVCGAVDTDEAEIAALPGLVEACGVAESRLYRLLEARWRELVPDGSRRFVQRAMGASIALRASDYLELGGLPTPRSSEDRALATEVRLRGRRIETPEDVRVVASCRLLGRAEGGMAGALLDRTRSPDPECDEALVPWPVLEARAAAWREIHASGVADPHGVFERACDVRPGLVAERMRLSAVRAALEAVDAG</sequence>
<evidence type="ECO:0000313" key="6">
    <source>
        <dbReference type="EMBL" id="BAM04017.1"/>
    </source>
</evidence>
<gene>
    <name evidence="6" type="ordered locus">PSMK_18580</name>
</gene>
<dbReference type="KEGG" id="phm:PSMK_18580"/>
<evidence type="ECO:0000256" key="5">
    <source>
        <dbReference type="ARBA" id="ARBA00023136"/>
    </source>
</evidence>
<dbReference type="PANTHER" id="PTHR43646">
    <property type="entry name" value="GLYCOSYLTRANSFERASE"/>
    <property type="match status" value="1"/>
</dbReference>
<accession>I0IFH9</accession>
<proteinExistence type="predicted"/>
<protein>
    <submittedName>
        <fullName evidence="6">Putative glycosyltransferase</fullName>
    </submittedName>
</protein>
<evidence type="ECO:0000256" key="1">
    <source>
        <dbReference type="ARBA" id="ARBA00004236"/>
    </source>
</evidence>
<dbReference type="Gene3D" id="3.90.550.10">
    <property type="entry name" value="Spore Coat Polysaccharide Biosynthesis Protein SpsA, Chain A"/>
    <property type="match status" value="1"/>
</dbReference>
<dbReference type="GO" id="GO:0016757">
    <property type="term" value="F:glycosyltransferase activity"/>
    <property type="evidence" value="ECO:0007669"/>
    <property type="project" value="UniProtKB-KW"/>
</dbReference>
<reference evidence="6 7" key="1">
    <citation type="submission" date="2012-02" db="EMBL/GenBank/DDBJ databases">
        <title>Complete genome sequence of Phycisphaera mikurensis NBRC 102666.</title>
        <authorList>
            <person name="Ankai A."/>
            <person name="Hosoyama A."/>
            <person name="Terui Y."/>
            <person name="Sekine M."/>
            <person name="Fukai R."/>
            <person name="Kato Y."/>
            <person name="Nakamura S."/>
            <person name="Yamada-Narita S."/>
            <person name="Kawakoshi A."/>
            <person name="Fukunaga Y."/>
            <person name="Yamazaki S."/>
            <person name="Fujita N."/>
        </authorList>
    </citation>
    <scope>NUCLEOTIDE SEQUENCE [LARGE SCALE GENOMIC DNA]</scope>
    <source>
        <strain evidence="7">NBRC 102666 / KCTC 22515 / FYK2301M01</strain>
    </source>
</reference>
<evidence type="ECO:0000256" key="2">
    <source>
        <dbReference type="ARBA" id="ARBA00022475"/>
    </source>
</evidence>
<dbReference type="EMBL" id="AP012338">
    <property type="protein sequence ID" value="BAM04017.1"/>
    <property type="molecule type" value="Genomic_DNA"/>
</dbReference>
<dbReference type="Proteomes" id="UP000007881">
    <property type="component" value="Chromosome"/>
</dbReference>
<keyword evidence="5" id="KW-0472">Membrane</keyword>
<comment type="subcellular location">
    <subcellularLocation>
        <location evidence="1">Cell membrane</location>
    </subcellularLocation>
</comment>
<dbReference type="HOGENOM" id="CLU_025996_17_2_0"/>
<dbReference type="SUPFAM" id="SSF53448">
    <property type="entry name" value="Nucleotide-diphospho-sugar transferases"/>
    <property type="match status" value="1"/>
</dbReference>
<dbReference type="InterPro" id="IPR029044">
    <property type="entry name" value="Nucleotide-diphossugar_trans"/>
</dbReference>
<dbReference type="eggNOG" id="COG1215">
    <property type="taxonomic scope" value="Bacteria"/>
</dbReference>
<dbReference type="STRING" id="1142394.PSMK_18580"/>
<keyword evidence="3" id="KW-0328">Glycosyltransferase</keyword>
<evidence type="ECO:0000313" key="7">
    <source>
        <dbReference type="Proteomes" id="UP000007881"/>
    </source>
</evidence>
<name>I0IFH9_PHYMF</name>
<evidence type="ECO:0000256" key="3">
    <source>
        <dbReference type="ARBA" id="ARBA00022676"/>
    </source>
</evidence>
<keyword evidence="2" id="KW-1003">Cell membrane</keyword>
<keyword evidence="4 6" id="KW-0808">Transferase</keyword>
<organism evidence="6 7">
    <name type="scientific">Phycisphaera mikurensis (strain NBRC 102666 / KCTC 22515 / FYK2301M01)</name>
    <dbReference type="NCBI Taxonomy" id="1142394"/>
    <lineage>
        <taxon>Bacteria</taxon>
        <taxon>Pseudomonadati</taxon>
        <taxon>Planctomycetota</taxon>
        <taxon>Phycisphaerae</taxon>
        <taxon>Phycisphaerales</taxon>
        <taxon>Phycisphaeraceae</taxon>
        <taxon>Phycisphaera</taxon>
    </lineage>
</organism>
<evidence type="ECO:0000256" key="4">
    <source>
        <dbReference type="ARBA" id="ARBA00022679"/>
    </source>
</evidence>
<dbReference type="PANTHER" id="PTHR43646:SF2">
    <property type="entry name" value="GLYCOSYLTRANSFERASE 2-LIKE DOMAIN-CONTAINING PROTEIN"/>
    <property type="match status" value="1"/>
</dbReference>